<evidence type="ECO:0000256" key="2">
    <source>
        <dbReference type="SAM" id="Phobius"/>
    </source>
</evidence>
<feature type="transmembrane region" description="Helical" evidence="2">
    <location>
        <begin position="110"/>
        <end position="129"/>
    </location>
</feature>
<dbReference type="AlphaFoldDB" id="A0A562S914"/>
<keyword evidence="2" id="KW-1133">Transmembrane helix</keyword>
<evidence type="ECO:0000313" key="5">
    <source>
        <dbReference type="Proteomes" id="UP000316167"/>
    </source>
</evidence>
<keyword evidence="2" id="KW-0472">Membrane</keyword>
<feature type="compositionally biased region" description="Low complexity" evidence="1">
    <location>
        <begin position="282"/>
        <end position="293"/>
    </location>
</feature>
<feature type="transmembrane region" description="Helical" evidence="2">
    <location>
        <begin position="82"/>
        <end position="103"/>
    </location>
</feature>
<protein>
    <submittedName>
        <fullName evidence="4">Putative membrane protein</fullName>
    </submittedName>
</protein>
<evidence type="ECO:0000259" key="3">
    <source>
        <dbReference type="Pfam" id="PF09990"/>
    </source>
</evidence>
<sequence length="319" mass="36050">MFKDFPSLHPLVVHFPIVLILLAAALQAVLVWKDLKQIKWVTLIIMAGAFLSSLAASTIFHAMPSADAPKAAMEIFEQHEKYAQLTLWMSGITFLLKSIGVFFKINRRSFEIIVLMAAIIAAIFLSIAGHHGAKLTHVAGVGPMGRYLMKGHGEGGDMKDMKNMDMKNDTEMKMNDTMPGMNDMNNMPGMENMKTDSSMNMKDMNMPGMDKNTGMNNMKDMKSMKGMDKMKGMKNMPGMDKMKDMKDMKMDSSMNMKDMNNMPGMDKMKMDSSMNMKDMNKMDMPGMDNMKMPVKNPMDTLRFPDNNPARKKNYKQPKQ</sequence>
<keyword evidence="5" id="KW-1185">Reference proteome</keyword>
<evidence type="ECO:0000313" key="4">
    <source>
        <dbReference type="EMBL" id="TWI77683.1"/>
    </source>
</evidence>
<feature type="region of interest" description="Disordered" evidence="1">
    <location>
        <begin position="253"/>
        <end position="272"/>
    </location>
</feature>
<dbReference type="Pfam" id="PF09990">
    <property type="entry name" value="DUF2231"/>
    <property type="match status" value="1"/>
</dbReference>
<dbReference type="OrthoDB" id="9792840at2"/>
<dbReference type="Proteomes" id="UP000316167">
    <property type="component" value="Unassembled WGS sequence"/>
</dbReference>
<feature type="transmembrane region" description="Helical" evidence="2">
    <location>
        <begin position="12"/>
        <end position="33"/>
    </location>
</feature>
<comment type="caution">
    <text evidence="4">The sequence shown here is derived from an EMBL/GenBank/DDBJ whole genome shotgun (WGS) entry which is preliminary data.</text>
</comment>
<feature type="transmembrane region" description="Helical" evidence="2">
    <location>
        <begin position="40"/>
        <end position="62"/>
    </location>
</feature>
<evidence type="ECO:0000256" key="1">
    <source>
        <dbReference type="SAM" id="MobiDB-lite"/>
    </source>
</evidence>
<name>A0A562S914_9BACT</name>
<gene>
    <name evidence="4" type="ORF">IQ13_4282</name>
</gene>
<proteinExistence type="predicted"/>
<feature type="domain" description="DUF2231" evidence="3">
    <location>
        <begin position="8"/>
        <end position="142"/>
    </location>
</feature>
<organism evidence="4 5">
    <name type="scientific">Lacibacter cauensis</name>
    <dbReference type="NCBI Taxonomy" id="510947"/>
    <lineage>
        <taxon>Bacteria</taxon>
        <taxon>Pseudomonadati</taxon>
        <taxon>Bacteroidota</taxon>
        <taxon>Chitinophagia</taxon>
        <taxon>Chitinophagales</taxon>
        <taxon>Chitinophagaceae</taxon>
        <taxon>Lacibacter</taxon>
    </lineage>
</organism>
<reference evidence="4 5" key="1">
    <citation type="journal article" date="2015" name="Stand. Genomic Sci.">
        <title>Genomic Encyclopedia of Bacterial and Archaeal Type Strains, Phase III: the genomes of soil and plant-associated and newly described type strains.</title>
        <authorList>
            <person name="Whitman W.B."/>
            <person name="Woyke T."/>
            <person name="Klenk H.P."/>
            <person name="Zhou Y."/>
            <person name="Lilburn T.G."/>
            <person name="Beck B.J."/>
            <person name="De Vos P."/>
            <person name="Vandamme P."/>
            <person name="Eisen J.A."/>
            <person name="Garrity G."/>
            <person name="Hugenholtz P."/>
            <person name="Kyrpides N.C."/>
        </authorList>
    </citation>
    <scope>NUCLEOTIDE SEQUENCE [LARGE SCALE GENOMIC DNA]</scope>
    <source>
        <strain evidence="4 5">CGMCC 1.7271</strain>
    </source>
</reference>
<accession>A0A562S914</accession>
<dbReference type="InterPro" id="IPR019251">
    <property type="entry name" value="DUF2231_TM"/>
</dbReference>
<feature type="compositionally biased region" description="Basic residues" evidence="1">
    <location>
        <begin position="309"/>
        <end position="319"/>
    </location>
</feature>
<keyword evidence="2" id="KW-0812">Transmembrane</keyword>
<dbReference type="EMBL" id="VLLE01000009">
    <property type="protein sequence ID" value="TWI77683.1"/>
    <property type="molecule type" value="Genomic_DNA"/>
</dbReference>
<dbReference type="RefSeq" id="WP_144888732.1">
    <property type="nucleotide sequence ID" value="NZ_VLLE01000009.1"/>
</dbReference>
<feature type="region of interest" description="Disordered" evidence="1">
    <location>
        <begin position="282"/>
        <end position="319"/>
    </location>
</feature>